<evidence type="ECO:0000313" key="5">
    <source>
        <dbReference type="Proteomes" id="UP001165270"/>
    </source>
</evidence>
<keyword evidence="5" id="KW-1185">Reference proteome</keyword>
<proteinExistence type="predicted"/>
<keyword evidence="2" id="KW-0472">Membrane</keyword>
<accession>A0ABS9XF95</accession>
<sequence>MGRRTAWWRAGAWRGRSSAARARVAAATAVLCAVTLPASWSADATAAAGAPHADDSSGGTAYAFAEGAQKVDGAKGTTDAPGLKIGGTYRSSLAKGDKLYYSLDLDSESNTYVSVTAVPRAGATLSVQDGIRVSLQNGDSNSCSYESASFGAANSPHPVTAWGARTTSPANPVCKDAGTYYVVVERVGTAKSSPGAWELELAAVSEPPLKKAGSTSPPTSWNSASPTPVSGQDRRRAGGAGFSRATAVGQGVWRTDISPGQTLFYKVPVDWGRQPSATAELGSASGGGHGYAVGALDLALYNPVRVGVEDASVGYDGLQKSVSLAPVPPVQYANRYAVTDQVNAMRFAGSYYLVVHLAEGVADTFGNGPFGLKLRVRLDGAAQAGPGYLGQSVPHNLFEVTADDREAAAEGGAGSGDATMTAVAVGGIGAGTVVLAVLGVWTVTARRRAGGRPVARGAAR</sequence>
<evidence type="ECO:0000256" key="3">
    <source>
        <dbReference type="SAM" id="SignalP"/>
    </source>
</evidence>
<comment type="caution">
    <text evidence="4">The sequence shown here is derived from an EMBL/GenBank/DDBJ whole genome shotgun (WGS) entry which is preliminary data.</text>
</comment>
<dbReference type="EMBL" id="JALDAX010000004">
    <property type="protein sequence ID" value="MCI3240763.1"/>
    <property type="molecule type" value="Genomic_DNA"/>
</dbReference>
<evidence type="ECO:0000256" key="2">
    <source>
        <dbReference type="SAM" id="Phobius"/>
    </source>
</evidence>
<evidence type="ECO:0000313" key="4">
    <source>
        <dbReference type="EMBL" id="MCI3240763.1"/>
    </source>
</evidence>
<evidence type="ECO:0008006" key="6">
    <source>
        <dbReference type="Google" id="ProtNLM"/>
    </source>
</evidence>
<protein>
    <recommendedName>
        <fullName evidence="6">Peptidase</fullName>
    </recommendedName>
</protein>
<feature type="compositionally biased region" description="Polar residues" evidence="1">
    <location>
        <begin position="213"/>
        <end position="230"/>
    </location>
</feature>
<keyword evidence="2" id="KW-1133">Transmembrane helix</keyword>
<reference evidence="4" key="1">
    <citation type="submission" date="2022-03" db="EMBL/GenBank/DDBJ databases">
        <title>Streptomyces 7R015 and 7R016 isolated from Barleria lupulina in Thailand.</title>
        <authorList>
            <person name="Kanchanasin P."/>
            <person name="Phongsopitanun W."/>
            <person name="Tanasupawat S."/>
        </authorList>
    </citation>
    <scope>NUCLEOTIDE SEQUENCE</scope>
    <source>
        <strain evidence="4">7R016</strain>
    </source>
</reference>
<keyword evidence="2" id="KW-0812">Transmembrane</keyword>
<keyword evidence="3" id="KW-0732">Signal</keyword>
<name>A0ABS9XF95_9ACTN</name>
<dbReference type="Proteomes" id="UP001165270">
    <property type="component" value="Unassembled WGS sequence"/>
</dbReference>
<dbReference type="RefSeq" id="WP_242709680.1">
    <property type="nucleotide sequence ID" value="NZ_JALDAX010000004.1"/>
</dbReference>
<feature type="transmembrane region" description="Helical" evidence="2">
    <location>
        <begin position="422"/>
        <end position="443"/>
    </location>
</feature>
<feature type="region of interest" description="Disordered" evidence="1">
    <location>
        <begin position="208"/>
        <end position="243"/>
    </location>
</feature>
<evidence type="ECO:0000256" key="1">
    <source>
        <dbReference type="SAM" id="MobiDB-lite"/>
    </source>
</evidence>
<gene>
    <name evidence="4" type="ORF">MQN93_13645</name>
</gene>
<feature type="signal peptide" evidence="3">
    <location>
        <begin position="1"/>
        <end position="46"/>
    </location>
</feature>
<organism evidence="4 5">
    <name type="scientific">Streptomyces spinosisporus</name>
    <dbReference type="NCBI Taxonomy" id="2927582"/>
    <lineage>
        <taxon>Bacteria</taxon>
        <taxon>Bacillati</taxon>
        <taxon>Actinomycetota</taxon>
        <taxon>Actinomycetes</taxon>
        <taxon>Kitasatosporales</taxon>
        <taxon>Streptomycetaceae</taxon>
        <taxon>Streptomyces</taxon>
    </lineage>
</organism>
<dbReference type="Gene3D" id="2.60.120.380">
    <property type="match status" value="1"/>
</dbReference>
<feature type="chain" id="PRO_5045641077" description="Peptidase" evidence="3">
    <location>
        <begin position="47"/>
        <end position="460"/>
    </location>
</feature>